<reference evidence="2" key="1">
    <citation type="journal article" date="2020" name="mSystems">
        <title>Genome- and Community-Level Interaction Insights into Carbon Utilization and Element Cycling Functions of Hydrothermarchaeota in Hydrothermal Sediment.</title>
        <authorList>
            <person name="Zhou Z."/>
            <person name="Liu Y."/>
            <person name="Xu W."/>
            <person name="Pan J."/>
            <person name="Luo Z.H."/>
            <person name="Li M."/>
        </authorList>
    </citation>
    <scope>NUCLEOTIDE SEQUENCE [LARGE SCALE GENOMIC DNA]</scope>
    <source>
        <strain evidence="2">HyVt-493</strain>
    </source>
</reference>
<dbReference type="Pfam" id="PF01507">
    <property type="entry name" value="PAPS_reduct"/>
    <property type="match status" value="1"/>
</dbReference>
<dbReference type="SUPFAM" id="SSF52402">
    <property type="entry name" value="Adenine nucleotide alpha hydrolases-like"/>
    <property type="match status" value="1"/>
</dbReference>
<sequence>MAKLTLKEAGKLKNTRHVLGISGGKDSAALAIYIRDNYPEIHEKVEYFFTDTGAELEEVYDFLDKLEAYLGKKIERLTQKRGFEHFLTMHNNYLPSPRQRWCTLMMKIKPFEAFVKDDPVVTYVGIRADENREGYISHKPTIQAVFPFIEDGLVRDDIFQMLEDSVGIPNYYEWRSRSGCYFCFFQRQDEWLGLKRRHPDLFEKAVKIEQESGQGYTWVQGRTLEQVVKRAEEREKEADSKCLKNKQSNIVRWQDKIRYESDDDDPEDQACVICSL</sequence>
<protein>
    <submittedName>
        <fullName evidence="2">Phosphoadenosine phosphosulfate reductase</fullName>
    </submittedName>
</protein>
<dbReference type="GO" id="GO:0003824">
    <property type="term" value="F:catalytic activity"/>
    <property type="evidence" value="ECO:0007669"/>
    <property type="project" value="InterPro"/>
</dbReference>
<organism evidence="2">
    <name type="scientific">Leucothrix mucor</name>
    <dbReference type="NCBI Taxonomy" id="45248"/>
    <lineage>
        <taxon>Bacteria</taxon>
        <taxon>Pseudomonadati</taxon>
        <taxon>Pseudomonadota</taxon>
        <taxon>Gammaproteobacteria</taxon>
        <taxon>Thiotrichales</taxon>
        <taxon>Thiotrichaceae</taxon>
        <taxon>Leucothrix</taxon>
    </lineage>
</organism>
<dbReference type="EMBL" id="DRMS01000405">
    <property type="protein sequence ID" value="HFC93284.1"/>
    <property type="molecule type" value="Genomic_DNA"/>
</dbReference>
<dbReference type="InterPro" id="IPR002500">
    <property type="entry name" value="PAPS_reduct_dom"/>
</dbReference>
<dbReference type="PANTHER" id="PTHR43196:SF2">
    <property type="entry name" value="PHOSPHOADENOSINE PHOSPHOSULFATE REDUCTASE"/>
    <property type="match status" value="1"/>
</dbReference>
<dbReference type="Gene3D" id="3.40.50.620">
    <property type="entry name" value="HUPs"/>
    <property type="match status" value="1"/>
</dbReference>
<comment type="caution">
    <text evidence="2">The sequence shown here is derived from an EMBL/GenBank/DDBJ whole genome shotgun (WGS) entry which is preliminary data.</text>
</comment>
<dbReference type="PANTHER" id="PTHR43196">
    <property type="entry name" value="SULFATE ADENYLYLTRANSFERASE SUBUNIT 2"/>
    <property type="match status" value="1"/>
</dbReference>
<proteinExistence type="predicted"/>
<gene>
    <name evidence="2" type="ORF">ENJ51_10795</name>
</gene>
<dbReference type="InterPro" id="IPR014729">
    <property type="entry name" value="Rossmann-like_a/b/a_fold"/>
</dbReference>
<dbReference type="Proteomes" id="UP000885750">
    <property type="component" value="Unassembled WGS sequence"/>
</dbReference>
<dbReference type="AlphaFoldDB" id="A0A7V2T1A5"/>
<accession>A0A7V2T1A5</accession>
<evidence type="ECO:0000313" key="2">
    <source>
        <dbReference type="EMBL" id="HFC93284.1"/>
    </source>
</evidence>
<dbReference type="InterPro" id="IPR050128">
    <property type="entry name" value="Sulfate_adenylyltrnsfr_sub2"/>
</dbReference>
<name>A0A7V2T1A5_LEUMU</name>
<evidence type="ECO:0000259" key="1">
    <source>
        <dbReference type="Pfam" id="PF01507"/>
    </source>
</evidence>
<feature type="domain" description="Phosphoadenosine phosphosulphate reductase" evidence="1">
    <location>
        <begin position="17"/>
        <end position="132"/>
    </location>
</feature>